<name>K5WBD2_AGABU</name>
<comment type="subcellular location">
    <subcellularLocation>
        <location evidence="1">Cytoplasm</location>
    </subcellularLocation>
</comment>
<feature type="coiled-coil region" evidence="6">
    <location>
        <begin position="1284"/>
        <end position="1325"/>
    </location>
</feature>
<feature type="coiled-coil region" evidence="6">
    <location>
        <begin position="1007"/>
        <end position="1048"/>
    </location>
</feature>
<gene>
    <name evidence="8" type="ORF">AGABI1DRAFT_104146</name>
</gene>
<evidence type="ECO:0000256" key="5">
    <source>
        <dbReference type="ARBA" id="ARBA00023054"/>
    </source>
</evidence>
<dbReference type="Gene3D" id="1.10.287.1490">
    <property type="match status" value="1"/>
</dbReference>
<feature type="compositionally biased region" description="Polar residues" evidence="7">
    <location>
        <begin position="510"/>
        <end position="528"/>
    </location>
</feature>
<dbReference type="GO" id="GO:0061245">
    <property type="term" value="P:establishment or maintenance of bipolar cell polarity"/>
    <property type="evidence" value="ECO:0007669"/>
    <property type="project" value="TreeGrafter"/>
</dbReference>
<dbReference type="STRING" id="597362.K5WBD2"/>
<accession>K5WBD2</accession>
<dbReference type="EMBL" id="JH971385">
    <property type="protein sequence ID" value="EKM84194.1"/>
    <property type="molecule type" value="Genomic_DNA"/>
</dbReference>
<dbReference type="SUPFAM" id="SSF117281">
    <property type="entry name" value="Kelch motif"/>
    <property type="match status" value="2"/>
</dbReference>
<sequence>MSFFSRRKHSQPQPAVIPNVTVAQLPSQALAQVSTNRSRDAAINQAGSQRDDSANEITTPTQRTRGGSPSTAGLQSSNSLQAQAPQAQPYAQPPSRLQHPPQQQLQQQSQQPPQQPTQQPPVQRPSAYPWSHRRLILLPPSVKPDRIEEISAPTIPSPSPFPRYGHALPATTTNSGDLYIFGGLVRESARNDLYLFSTKENAATLLQTGGEIPSPRVGHASSLISNVLIVWGGDTKTEASSRGNDPHDDGLYLLNLVSRDWTRVTVHGPAPIGRYGHAVAIVGTVFFVFGGQVDGAFLDDVWAFDLNTLRTRAAWERYDPTSPERPARRTGHICVPYQDKLVIFGGTDGQYHYNDIWSFDLKARRWSELQCIGHIPSPREGHAAAIVDDVIYVFGGRGVDGKDLGDLAAFKISKQRWFRFENMGPTPSGRSGHAMASTGTKIFVLGGESFVPFKTDDSDFIYVLDSKHIKYPPPDAPGLDRKSAAPTQSHQPSQINGRPMSPEVEDLRNRTMSPTNGMPQQALASNNKGKAPVRPRREDEVTDEGIDTGTAESFSHREHAASPDQHQVRQQQQPQQRGKSPQSGSNSRTVSPNGDLHESRQQPNIVGVIGGQVGTNGSGRGSPAIAERMSPATGNTGRSSPAIVDRSRSQSDTYAGSQNGSPSPNGGFPRINGSVGSVAADLVKDLNSKDAELDSLKRQMSWMKEALSKATKAGYILSDRQATSDSISHGGFDSSIDDRGELLLKFKQFRAEVQATMAEQARQASERIAEAESLKTSATQEAAFYRSKLAAFEANSDADVSRIERDRIAYLEQNMTDLMGQRWVQDRKIGELNEELALQTTLCQQAVIRAEDALKCSEMSEENHKRAVKLHAELQEKHKTLEVNHQVMTLRTQLDELTRTRDQHVRALDQAKVALQAASARAEEVDALYQRARDQNTDHERIIAEMRGELETLTADAEAARARLTDVETSWAKSREEADALRAFTTGSLGQLLDTHRDLRTDEDRIARGYDAKVEALQDEAQNLRMRLKEADEKVDEVLHRLEEEGKAVSEQRTEQASLRAQVVTLRGQLSNALADAGGLRKDLSNREVSMKEKVKEATDTNMKLAMLRSYLNENGISINEDEIRSSSRGYQSPSPMVIDLENKLAEKSKQYEHTERELAQVWRRTREAEAQVNALTNELGRMRTNSRSGGIGSDDDARVQEAERKLLEAEQNHLVRVRQVEDDYRLAVRGTEKLMRKMGEELKNQKAINNQLSQELEIARSGRAMRSVNGRTTPSEDESLRQLIEAQRQVQRLLLDNKELRSRTETLEKDMELLRDSLVATQRESDDRLSQVEDLQYDIERLKESLVIARGGHSESLLESLNKDNANLRRQNEELSRKIEILLDVDRPGFGDRPISGISGQRASLSSGSDNALVFEHLSSEFDDWQRHLAASSMSHRRQISDMESDPTIADRARSPRS</sequence>
<dbReference type="InterPro" id="IPR015915">
    <property type="entry name" value="Kelch-typ_b-propeller"/>
</dbReference>
<keyword evidence="2" id="KW-0880">Kelch repeat</keyword>
<dbReference type="OrthoDB" id="45365at2759"/>
<organism evidence="8 9">
    <name type="scientific">Agaricus bisporus var. burnettii (strain JB137-S8 / ATCC MYA-4627 / FGSC 10392)</name>
    <name type="common">White button mushroom</name>
    <dbReference type="NCBI Taxonomy" id="597362"/>
    <lineage>
        <taxon>Eukaryota</taxon>
        <taxon>Fungi</taxon>
        <taxon>Dikarya</taxon>
        <taxon>Basidiomycota</taxon>
        <taxon>Agaricomycotina</taxon>
        <taxon>Agaricomycetes</taxon>
        <taxon>Agaricomycetidae</taxon>
        <taxon>Agaricales</taxon>
        <taxon>Agaricineae</taxon>
        <taxon>Agaricaceae</taxon>
        <taxon>Agaricus</taxon>
    </lineage>
</organism>
<dbReference type="Proteomes" id="UP000008493">
    <property type="component" value="Unassembled WGS sequence"/>
</dbReference>
<feature type="compositionally biased region" description="Low complexity" evidence="7">
    <location>
        <begin position="568"/>
        <end position="584"/>
    </location>
</feature>
<keyword evidence="4" id="KW-0677">Repeat</keyword>
<feature type="compositionally biased region" description="Gly residues" evidence="7">
    <location>
        <begin position="608"/>
        <end position="620"/>
    </location>
</feature>
<keyword evidence="5 6" id="KW-0175">Coiled coil</keyword>
<feature type="coiled-coil region" evidence="6">
    <location>
        <begin position="894"/>
        <end position="970"/>
    </location>
</feature>
<feature type="compositionally biased region" description="Polar residues" evidence="7">
    <location>
        <begin position="55"/>
        <end position="74"/>
    </location>
</feature>
<protein>
    <submittedName>
        <fullName evidence="8">Uncharacterized protein</fullName>
    </submittedName>
</protein>
<dbReference type="KEGG" id="abp:AGABI1DRAFT104146"/>
<proteinExistence type="predicted"/>
<evidence type="ECO:0000256" key="1">
    <source>
        <dbReference type="ARBA" id="ARBA00004496"/>
    </source>
</evidence>
<feature type="coiled-coil region" evidence="6">
    <location>
        <begin position="1138"/>
        <end position="1186"/>
    </location>
</feature>
<dbReference type="OMA" id="CIGYIPA"/>
<reference evidence="9" key="1">
    <citation type="journal article" date="2012" name="Proc. Natl. Acad. Sci. U.S.A.">
        <title>Genome sequence of the button mushroom Agaricus bisporus reveals mechanisms governing adaptation to a humic-rich ecological niche.</title>
        <authorList>
            <person name="Morin E."/>
            <person name="Kohler A."/>
            <person name="Baker A.R."/>
            <person name="Foulongne-Oriol M."/>
            <person name="Lombard V."/>
            <person name="Nagy L.G."/>
            <person name="Ohm R.A."/>
            <person name="Patyshakuliyeva A."/>
            <person name="Brun A."/>
            <person name="Aerts A.L."/>
            <person name="Bailey A.M."/>
            <person name="Billette C."/>
            <person name="Coutinho P.M."/>
            <person name="Deakin G."/>
            <person name="Doddapaneni H."/>
            <person name="Floudas D."/>
            <person name="Grimwood J."/>
            <person name="Hilden K."/>
            <person name="Kuees U."/>
            <person name="LaButti K.M."/>
            <person name="Lapidus A."/>
            <person name="Lindquist E.A."/>
            <person name="Lucas S.M."/>
            <person name="Murat C."/>
            <person name="Riley R.W."/>
            <person name="Salamov A.A."/>
            <person name="Schmutz J."/>
            <person name="Subramanian V."/>
            <person name="Woesten H.A.B."/>
            <person name="Xu J."/>
            <person name="Eastwood D.C."/>
            <person name="Foster G.D."/>
            <person name="Sonnenberg A.S."/>
            <person name="Cullen D."/>
            <person name="de Vries R.P."/>
            <person name="Lundell T."/>
            <person name="Hibbett D.S."/>
            <person name="Henrissat B."/>
            <person name="Burton K.S."/>
            <person name="Kerrigan R.W."/>
            <person name="Challen M.P."/>
            <person name="Grigoriev I.V."/>
            <person name="Martin F."/>
        </authorList>
    </citation>
    <scope>NUCLEOTIDE SEQUENCE [LARGE SCALE GENOMIC DNA]</scope>
    <source>
        <strain evidence="9">JB137-S8 / ATCC MYA-4627 / FGSC 10392</strain>
    </source>
</reference>
<feature type="compositionally biased region" description="Pro residues" evidence="7">
    <location>
        <begin position="113"/>
        <end position="123"/>
    </location>
</feature>
<dbReference type="Pfam" id="PF24681">
    <property type="entry name" value="Kelch_KLHDC2_KLHL20_DRC7"/>
    <property type="match status" value="1"/>
</dbReference>
<dbReference type="GeneID" id="18821956"/>
<evidence type="ECO:0000256" key="3">
    <source>
        <dbReference type="ARBA" id="ARBA00022490"/>
    </source>
</evidence>
<feature type="compositionally biased region" description="Low complexity" evidence="7">
    <location>
        <begin position="75"/>
        <end position="112"/>
    </location>
</feature>
<evidence type="ECO:0000256" key="4">
    <source>
        <dbReference type="ARBA" id="ARBA00022737"/>
    </source>
</evidence>
<dbReference type="PANTHER" id="PTHR23244:SF456">
    <property type="entry name" value="MULTIPLE EPIDERMAL GROWTH FACTOR-LIKE DOMAINS PROTEIN 8"/>
    <property type="match status" value="1"/>
</dbReference>
<keyword evidence="3" id="KW-0963">Cytoplasm</keyword>
<evidence type="ECO:0000256" key="2">
    <source>
        <dbReference type="ARBA" id="ARBA00022441"/>
    </source>
</evidence>
<dbReference type="RefSeq" id="XP_007325856.1">
    <property type="nucleotide sequence ID" value="XM_007325794.1"/>
</dbReference>
<evidence type="ECO:0000313" key="8">
    <source>
        <dbReference type="EMBL" id="EKM84194.1"/>
    </source>
</evidence>
<evidence type="ECO:0000313" key="9">
    <source>
        <dbReference type="Proteomes" id="UP000008493"/>
    </source>
</evidence>
<feature type="region of interest" description="Disordered" evidence="7">
    <location>
        <begin position="1434"/>
        <end position="1459"/>
    </location>
</feature>
<feature type="compositionally biased region" description="Polar residues" evidence="7">
    <location>
        <begin position="485"/>
        <end position="496"/>
    </location>
</feature>
<dbReference type="FunFam" id="2.120.10.80:FF:000049">
    <property type="entry name" value="Cell polarity protein (Tea1)"/>
    <property type="match status" value="1"/>
</dbReference>
<feature type="compositionally biased region" description="Low complexity" evidence="7">
    <location>
        <begin position="656"/>
        <end position="667"/>
    </location>
</feature>
<evidence type="ECO:0000256" key="7">
    <source>
        <dbReference type="SAM" id="MobiDB-lite"/>
    </source>
</evidence>
<dbReference type="PANTHER" id="PTHR23244">
    <property type="entry name" value="KELCH REPEAT DOMAIN"/>
    <property type="match status" value="1"/>
</dbReference>
<dbReference type="InParanoid" id="K5WBD2"/>
<keyword evidence="9" id="KW-1185">Reference proteome</keyword>
<dbReference type="GO" id="GO:0051285">
    <property type="term" value="C:cell cortex of cell tip"/>
    <property type="evidence" value="ECO:0007669"/>
    <property type="project" value="TreeGrafter"/>
</dbReference>
<feature type="compositionally biased region" description="Basic and acidic residues" evidence="7">
    <location>
        <begin position="1450"/>
        <end position="1459"/>
    </location>
</feature>
<dbReference type="HOGENOM" id="CLU_002697_0_0_1"/>
<feature type="coiled-coil region" evidence="6">
    <location>
        <begin position="1359"/>
        <end position="1386"/>
    </location>
</feature>
<dbReference type="eggNOG" id="KOG0379">
    <property type="taxonomic scope" value="Eukaryota"/>
</dbReference>
<dbReference type="Gene3D" id="2.120.10.80">
    <property type="entry name" value="Kelch-type beta propeller"/>
    <property type="match status" value="2"/>
</dbReference>
<feature type="region of interest" description="Disordered" evidence="7">
    <location>
        <begin position="472"/>
        <end position="672"/>
    </location>
</feature>
<feature type="region of interest" description="Disordered" evidence="7">
    <location>
        <begin position="31"/>
        <end position="126"/>
    </location>
</feature>
<evidence type="ECO:0000256" key="6">
    <source>
        <dbReference type="SAM" id="Coils"/>
    </source>
</evidence>